<dbReference type="EMBL" id="JANFXK010000005">
    <property type="protein sequence ID" value="MCQ4636300.1"/>
    <property type="molecule type" value="Genomic_DNA"/>
</dbReference>
<reference evidence="3 4" key="1">
    <citation type="submission" date="2022-06" db="EMBL/GenBank/DDBJ databases">
        <title>Isolation of gut microbiota from human fecal samples.</title>
        <authorList>
            <person name="Pamer E.G."/>
            <person name="Barat B."/>
            <person name="Waligurski E."/>
            <person name="Medina S."/>
            <person name="Paddock L."/>
            <person name="Mostad J."/>
        </authorList>
    </citation>
    <scope>NUCLEOTIDE SEQUENCE [LARGE SCALE GENOMIC DNA]</scope>
    <source>
        <strain evidence="3 4">SL.3.17</strain>
    </source>
</reference>
<keyword evidence="2" id="KW-0560">Oxidoreductase</keyword>
<sequence>MEKNKTILISGCAGKVGGAVAELFSQRGWDVVGLDLSPEAENTDSYYQCDMKDFESVKQIIETIEESKAIDAVFHGAGMTFEGGFEDTNMEDWEELLRTVLGGAANLCRAAASYMIQRKQGKIILLAPDYRWVKGDCIMEASAAGTLHGFAKSFGAEVAKDNILVNALAPNVPIDRSALAETVFYLAEQDSYTAAQVISMGGVKDEI</sequence>
<gene>
    <name evidence="3" type="ORF">NE619_06125</name>
</gene>
<evidence type="ECO:0000256" key="1">
    <source>
        <dbReference type="ARBA" id="ARBA00006484"/>
    </source>
</evidence>
<evidence type="ECO:0000313" key="4">
    <source>
        <dbReference type="Proteomes" id="UP001524502"/>
    </source>
</evidence>
<keyword evidence="4" id="KW-1185">Reference proteome</keyword>
<dbReference type="PRINTS" id="PR00081">
    <property type="entry name" value="GDHRDH"/>
</dbReference>
<evidence type="ECO:0000313" key="3">
    <source>
        <dbReference type="EMBL" id="MCQ4636300.1"/>
    </source>
</evidence>
<dbReference type="Pfam" id="PF00106">
    <property type="entry name" value="adh_short"/>
    <property type="match status" value="1"/>
</dbReference>
<comment type="similarity">
    <text evidence="1">Belongs to the short-chain dehydrogenases/reductases (SDR) family.</text>
</comment>
<comment type="caution">
    <text evidence="3">The sequence shown here is derived from an EMBL/GenBank/DDBJ whole genome shotgun (WGS) entry which is preliminary data.</text>
</comment>
<dbReference type="PANTHER" id="PTHR42760:SF133">
    <property type="entry name" value="3-OXOACYL-[ACYL-CARRIER-PROTEIN] REDUCTASE"/>
    <property type="match status" value="1"/>
</dbReference>
<accession>A0ABT1RMA4</accession>
<organism evidence="3 4">
    <name type="scientific">Anaerovorax odorimutans</name>
    <dbReference type="NCBI Taxonomy" id="109327"/>
    <lineage>
        <taxon>Bacteria</taxon>
        <taxon>Bacillati</taxon>
        <taxon>Bacillota</taxon>
        <taxon>Clostridia</taxon>
        <taxon>Peptostreptococcales</taxon>
        <taxon>Anaerovoracaceae</taxon>
        <taxon>Anaerovorax</taxon>
    </lineage>
</organism>
<dbReference type="RefSeq" id="WP_256131484.1">
    <property type="nucleotide sequence ID" value="NZ_JANFXK010000005.1"/>
</dbReference>
<dbReference type="Gene3D" id="3.40.50.720">
    <property type="entry name" value="NAD(P)-binding Rossmann-like Domain"/>
    <property type="match status" value="1"/>
</dbReference>
<proteinExistence type="inferred from homology"/>
<evidence type="ECO:0000256" key="2">
    <source>
        <dbReference type="ARBA" id="ARBA00023002"/>
    </source>
</evidence>
<name>A0ABT1RMA4_9FIRM</name>
<dbReference type="InterPro" id="IPR036291">
    <property type="entry name" value="NAD(P)-bd_dom_sf"/>
</dbReference>
<dbReference type="SUPFAM" id="SSF51735">
    <property type="entry name" value="NAD(P)-binding Rossmann-fold domains"/>
    <property type="match status" value="1"/>
</dbReference>
<dbReference type="InterPro" id="IPR002347">
    <property type="entry name" value="SDR_fam"/>
</dbReference>
<dbReference type="Proteomes" id="UP001524502">
    <property type="component" value="Unassembled WGS sequence"/>
</dbReference>
<protein>
    <submittedName>
        <fullName evidence="3">SDR family oxidoreductase</fullName>
    </submittedName>
</protein>
<dbReference type="PANTHER" id="PTHR42760">
    <property type="entry name" value="SHORT-CHAIN DEHYDROGENASES/REDUCTASES FAMILY MEMBER"/>
    <property type="match status" value="1"/>
</dbReference>
<dbReference type="CDD" id="cd05233">
    <property type="entry name" value="SDR_c"/>
    <property type="match status" value="1"/>
</dbReference>